<comment type="caution">
    <text evidence="1">The sequence shown here is derived from an EMBL/GenBank/DDBJ whole genome shotgun (WGS) entry which is preliminary data.</text>
</comment>
<name>A0A645FCN2_9ZZZZ</name>
<accession>A0A645FCN2</accession>
<reference evidence="1" key="1">
    <citation type="submission" date="2019-08" db="EMBL/GenBank/DDBJ databases">
        <authorList>
            <person name="Kucharzyk K."/>
            <person name="Murdoch R.W."/>
            <person name="Higgins S."/>
            <person name="Loffler F."/>
        </authorList>
    </citation>
    <scope>NUCLEOTIDE SEQUENCE</scope>
</reference>
<organism evidence="1">
    <name type="scientific">bioreactor metagenome</name>
    <dbReference type="NCBI Taxonomy" id="1076179"/>
    <lineage>
        <taxon>unclassified sequences</taxon>
        <taxon>metagenomes</taxon>
        <taxon>ecological metagenomes</taxon>
    </lineage>
</organism>
<sequence>MSKCKIPYYGYAFFLKAASNRNRRTQGKTDINGSKRLGCAPDRAAHVSGNSNLGYAEEVIERKIRAVLADRCPAFSGLDKIKIYRF</sequence>
<dbReference type="EMBL" id="VSSQ01058430">
    <property type="protein sequence ID" value="MPN12138.1"/>
    <property type="molecule type" value="Genomic_DNA"/>
</dbReference>
<protein>
    <submittedName>
        <fullName evidence="1">Uncharacterized protein</fullName>
    </submittedName>
</protein>
<gene>
    <name evidence="1" type="ORF">SDC9_159450</name>
</gene>
<dbReference type="AlphaFoldDB" id="A0A645FCN2"/>
<proteinExistence type="predicted"/>
<evidence type="ECO:0000313" key="1">
    <source>
        <dbReference type="EMBL" id="MPN12138.1"/>
    </source>
</evidence>